<evidence type="ECO:0000313" key="2">
    <source>
        <dbReference type="Proteomes" id="UP000225277"/>
    </source>
</evidence>
<accession>A0A2D3UQQ2</accession>
<proteinExistence type="predicted"/>
<protein>
    <submittedName>
        <fullName evidence="1">Uncharacterized protein</fullName>
    </submittedName>
</protein>
<organism evidence="1 2">
    <name type="scientific">Ramularia collo-cygni</name>
    <dbReference type="NCBI Taxonomy" id="112498"/>
    <lineage>
        <taxon>Eukaryota</taxon>
        <taxon>Fungi</taxon>
        <taxon>Dikarya</taxon>
        <taxon>Ascomycota</taxon>
        <taxon>Pezizomycotina</taxon>
        <taxon>Dothideomycetes</taxon>
        <taxon>Dothideomycetidae</taxon>
        <taxon>Mycosphaerellales</taxon>
        <taxon>Mycosphaerellaceae</taxon>
        <taxon>Ramularia</taxon>
    </lineage>
</organism>
<dbReference type="GeneID" id="35597738"/>
<evidence type="ECO:0000313" key="1">
    <source>
        <dbReference type="EMBL" id="CZT16688.1"/>
    </source>
</evidence>
<sequence length="68" mass="7691">MLIHPKGSPGNLCPHEVNYEAGRTWHASRALRTRILYARHSSLDCIGQDIPNADLVAFPRSTYYAPRK</sequence>
<name>A0A2D3UQQ2_9PEZI</name>
<dbReference type="RefSeq" id="XP_023623581.1">
    <property type="nucleotide sequence ID" value="XM_023767813.1"/>
</dbReference>
<dbReference type="Proteomes" id="UP000225277">
    <property type="component" value="Unassembled WGS sequence"/>
</dbReference>
<reference evidence="1 2" key="1">
    <citation type="submission" date="2016-03" db="EMBL/GenBank/DDBJ databases">
        <authorList>
            <person name="Ploux O."/>
        </authorList>
    </citation>
    <scope>NUCLEOTIDE SEQUENCE [LARGE SCALE GENOMIC DNA]</scope>
    <source>
        <strain evidence="1 2">URUG2</strain>
    </source>
</reference>
<gene>
    <name evidence="1" type="ORF">RCC_02523</name>
</gene>
<dbReference type="EMBL" id="FJUY01000003">
    <property type="protein sequence ID" value="CZT16688.1"/>
    <property type="molecule type" value="Genomic_DNA"/>
</dbReference>
<keyword evidence="2" id="KW-1185">Reference proteome</keyword>
<dbReference type="AlphaFoldDB" id="A0A2D3UQQ2"/>